<dbReference type="STRING" id="981085.W9RFD3"/>
<gene>
    <name evidence="6" type="ORF">L484_024719</name>
</gene>
<feature type="compositionally biased region" description="Basic residues" evidence="4">
    <location>
        <begin position="314"/>
        <end position="324"/>
    </location>
</feature>
<sequence>MSSSEKAINAVFYAETYHPIQAGSIDGTDFLPHDNAVYRAHLCSSASLYDPLGDPNLVGDPYCTLFVACLSHHTTEHTLRKAMRKYGRVKNLRLVRHIVTGASRGYAFVEFETEREMLRAYKDAHHSVIDDCEIIVDYNRQQLMPGWIPRRLGGGLGGKKESGQLRFGGRERPFRAPLRPIPYGDLKRLRIPPPPEGKYMSRHQVPSPPRRERSLEDREEESSHRSRSADRDGQTRKSSPADSRKRRSMDDREERSNRSSVAQGKDYIERTSMERDGCSSISVKREERYHKRKSMDKEDHSHKMGYKDGDEKHSRRRHESGRRE</sequence>
<dbReference type="EMBL" id="KE344580">
    <property type="protein sequence ID" value="EXB68701.1"/>
    <property type="molecule type" value="Genomic_DNA"/>
</dbReference>
<comment type="subcellular location">
    <subcellularLocation>
        <location evidence="1">Nucleus</location>
    </subcellularLocation>
</comment>
<feature type="compositionally biased region" description="Basic and acidic residues" evidence="4">
    <location>
        <begin position="248"/>
        <end position="257"/>
    </location>
</feature>
<dbReference type="GO" id="GO:0003729">
    <property type="term" value="F:mRNA binding"/>
    <property type="evidence" value="ECO:0007669"/>
    <property type="project" value="TreeGrafter"/>
</dbReference>
<dbReference type="Pfam" id="PF00076">
    <property type="entry name" value="RRM_1"/>
    <property type="match status" value="1"/>
</dbReference>
<protein>
    <submittedName>
        <fullName evidence="6">U11/U12 small nuclear ribonucleoprotein 35 kDa protein</fullName>
    </submittedName>
</protein>
<dbReference type="InterPro" id="IPR000504">
    <property type="entry name" value="RRM_dom"/>
</dbReference>
<reference evidence="7" key="1">
    <citation type="submission" date="2013-01" db="EMBL/GenBank/DDBJ databases">
        <title>Draft Genome Sequence of a Mulberry Tree, Morus notabilis C.K. Schneid.</title>
        <authorList>
            <person name="He N."/>
            <person name="Zhao S."/>
        </authorList>
    </citation>
    <scope>NUCLEOTIDE SEQUENCE</scope>
</reference>
<evidence type="ECO:0000256" key="3">
    <source>
        <dbReference type="PROSITE-ProRule" id="PRU00176"/>
    </source>
</evidence>
<feature type="compositionally biased region" description="Basic and acidic residues" evidence="4">
    <location>
        <begin position="158"/>
        <end position="174"/>
    </location>
</feature>
<feature type="domain" description="RRM" evidence="5">
    <location>
        <begin position="63"/>
        <end position="141"/>
    </location>
</feature>
<dbReference type="PANTHER" id="PTHR13952">
    <property type="entry name" value="U1 SMALL NUCLEAR RIBONUCLEOPROTEIN 70 KD"/>
    <property type="match status" value="1"/>
</dbReference>
<dbReference type="InterPro" id="IPR035979">
    <property type="entry name" value="RBD_domain_sf"/>
</dbReference>
<organism evidence="6 7">
    <name type="scientific">Morus notabilis</name>
    <dbReference type="NCBI Taxonomy" id="981085"/>
    <lineage>
        <taxon>Eukaryota</taxon>
        <taxon>Viridiplantae</taxon>
        <taxon>Streptophyta</taxon>
        <taxon>Embryophyta</taxon>
        <taxon>Tracheophyta</taxon>
        <taxon>Spermatophyta</taxon>
        <taxon>Magnoliopsida</taxon>
        <taxon>eudicotyledons</taxon>
        <taxon>Gunneridae</taxon>
        <taxon>Pentapetalae</taxon>
        <taxon>rosids</taxon>
        <taxon>fabids</taxon>
        <taxon>Rosales</taxon>
        <taxon>Moraceae</taxon>
        <taxon>Moreae</taxon>
        <taxon>Morus</taxon>
    </lineage>
</organism>
<keyword evidence="3" id="KW-0694">RNA-binding</keyword>
<feature type="compositionally biased region" description="Basic and acidic residues" evidence="4">
    <location>
        <begin position="209"/>
        <end position="235"/>
    </location>
</feature>
<proteinExistence type="predicted"/>
<dbReference type="Gene3D" id="3.30.70.330">
    <property type="match status" value="1"/>
</dbReference>
<dbReference type="SMART" id="SM00360">
    <property type="entry name" value="RRM"/>
    <property type="match status" value="1"/>
</dbReference>
<dbReference type="FunFam" id="3.30.70.330:FF:000132">
    <property type="entry name" value="Small nuclear ribonucleoprotein U11/U12 subunit 35"/>
    <property type="match status" value="1"/>
</dbReference>
<dbReference type="KEGG" id="mnt:21407449"/>
<evidence type="ECO:0000313" key="6">
    <source>
        <dbReference type="EMBL" id="EXB68701.1"/>
    </source>
</evidence>
<dbReference type="GO" id="GO:0000398">
    <property type="term" value="P:mRNA splicing, via spliceosome"/>
    <property type="evidence" value="ECO:0007669"/>
    <property type="project" value="TreeGrafter"/>
</dbReference>
<evidence type="ECO:0000259" key="5">
    <source>
        <dbReference type="PROSITE" id="PS50102"/>
    </source>
</evidence>
<dbReference type="InterPro" id="IPR012677">
    <property type="entry name" value="Nucleotide-bd_a/b_plait_sf"/>
</dbReference>
<dbReference type="PROSITE" id="PS50102">
    <property type="entry name" value="RRM"/>
    <property type="match status" value="1"/>
</dbReference>
<keyword evidence="6" id="KW-0687">Ribonucleoprotein</keyword>
<feature type="region of interest" description="Disordered" evidence="4">
    <location>
        <begin position="152"/>
        <end position="324"/>
    </location>
</feature>
<dbReference type="PANTHER" id="PTHR13952:SF6">
    <property type="entry name" value="U11_U12 SMALL NUCLEAR RIBONUCLEOPROTEIN 35 KDA PROTEIN"/>
    <property type="match status" value="1"/>
</dbReference>
<dbReference type="GO" id="GO:0071011">
    <property type="term" value="C:precatalytic spliceosome"/>
    <property type="evidence" value="ECO:0007669"/>
    <property type="project" value="TreeGrafter"/>
</dbReference>
<dbReference type="OrthoDB" id="6159137at2759"/>
<feature type="compositionally biased region" description="Basic and acidic residues" evidence="4">
    <location>
        <begin position="266"/>
        <end position="313"/>
    </location>
</feature>
<dbReference type="InterPro" id="IPR051183">
    <property type="entry name" value="U1_U11-U12_snRNP_70-35kDa"/>
</dbReference>
<dbReference type="Proteomes" id="UP000030645">
    <property type="component" value="Unassembled WGS sequence"/>
</dbReference>
<dbReference type="SUPFAM" id="SSF54928">
    <property type="entry name" value="RNA-binding domain, RBD"/>
    <property type="match status" value="1"/>
</dbReference>
<evidence type="ECO:0000256" key="1">
    <source>
        <dbReference type="ARBA" id="ARBA00004123"/>
    </source>
</evidence>
<evidence type="ECO:0000256" key="4">
    <source>
        <dbReference type="SAM" id="MobiDB-lite"/>
    </source>
</evidence>
<dbReference type="GO" id="GO:0017069">
    <property type="term" value="F:snRNA binding"/>
    <property type="evidence" value="ECO:0007669"/>
    <property type="project" value="TreeGrafter"/>
</dbReference>
<accession>W9RFD3</accession>
<evidence type="ECO:0000313" key="7">
    <source>
        <dbReference type="Proteomes" id="UP000030645"/>
    </source>
</evidence>
<dbReference type="AlphaFoldDB" id="W9RFD3"/>
<dbReference type="eggNOG" id="KOG0113">
    <property type="taxonomic scope" value="Eukaryota"/>
</dbReference>
<evidence type="ECO:0000256" key="2">
    <source>
        <dbReference type="ARBA" id="ARBA00023242"/>
    </source>
</evidence>
<keyword evidence="2" id="KW-0539">Nucleus</keyword>
<name>W9RFD3_9ROSA</name>
<keyword evidence="7" id="KW-1185">Reference proteome</keyword>